<proteinExistence type="predicted"/>
<feature type="chain" id="PRO_5004243620" evidence="1">
    <location>
        <begin position="18"/>
        <end position="97"/>
    </location>
</feature>
<evidence type="ECO:0000256" key="1">
    <source>
        <dbReference type="SAM" id="SignalP"/>
    </source>
</evidence>
<dbReference type="EMBL" id="CAAE01014642">
    <property type="protein sequence ID" value="CAG01404.1"/>
    <property type="molecule type" value="Genomic_DNA"/>
</dbReference>
<comment type="caution">
    <text evidence="2">The sequence shown here is derived from an EMBL/GenBank/DDBJ whole genome shotgun (WGS) entry which is preliminary data.</text>
</comment>
<dbReference type="OrthoDB" id="276276at2759"/>
<dbReference type="KEGG" id="tng:GSTEN00020159G001"/>
<organism evidence="2">
    <name type="scientific">Tetraodon nigroviridis</name>
    <name type="common">Spotted green pufferfish</name>
    <name type="synonym">Chelonodon nigroviridis</name>
    <dbReference type="NCBI Taxonomy" id="99883"/>
    <lineage>
        <taxon>Eukaryota</taxon>
        <taxon>Metazoa</taxon>
        <taxon>Chordata</taxon>
        <taxon>Craniata</taxon>
        <taxon>Vertebrata</taxon>
        <taxon>Euteleostomi</taxon>
        <taxon>Actinopterygii</taxon>
        <taxon>Neopterygii</taxon>
        <taxon>Teleostei</taxon>
        <taxon>Neoteleostei</taxon>
        <taxon>Acanthomorphata</taxon>
        <taxon>Eupercaria</taxon>
        <taxon>Tetraodontiformes</taxon>
        <taxon>Tetradontoidea</taxon>
        <taxon>Tetraodontidae</taxon>
        <taxon>Tetraodon</taxon>
    </lineage>
</organism>
<reference evidence="2" key="2">
    <citation type="submission" date="2004-02" db="EMBL/GenBank/DDBJ databases">
        <authorList>
            <consortium name="Genoscope"/>
            <consortium name="Whitehead Institute Centre for Genome Research"/>
        </authorList>
    </citation>
    <scope>NUCLEOTIDE SEQUENCE</scope>
</reference>
<sequence length="97" mass="10637">MTVRACGLIVFRLLANCVPPKDNIEYLLLQTPTENTTGLHPKVTWTQARMTSPPLSGKPRRKLGSQLSICGSWTVSCSGCATRYEANPKRCSTGWPS</sequence>
<name>Q4SD78_TETNG</name>
<reference evidence="2" key="1">
    <citation type="journal article" date="2004" name="Nature">
        <title>Genome duplication in the teleost fish Tetraodon nigroviridis reveals the early vertebrate proto-karyotype.</title>
        <authorList>
            <person name="Jaillon O."/>
            <person name="Aury J.-M."/>
            <person name="Brunet F."/>
            <person name="Petit J.-L."/>
            <person name="Stange-Thomann N."/>
            <person name="Mauceli E."/>
            <person name="Bouneau L."/>
            <person name="Fischer C."/>
            <person name="Ozouf-Costaz C."/>
            <person name="Bernot A."/>
            <person name="Nicaud S."/>
            <person name="Jaffe D."/>
            <person name="Fisher S."/>
            <person name="Lutfalla G."/>
            <person name="Dossat C."/>
            <person name="Segurens B."/>
            <person name="Dasilva C."/>
            <person name="Salanoubat M."/>
            <person name="Levy M."/>
            <person name="Boudet N."/>
            <person name="Castellano S."/>
            <person name="Anthouard V."/>
            <person name="Jubin C."/>
            <person name="Castelli V."/>
            <person name="Katinka M."/>
            <person name="Vacherie B."/>
            <person name="Biemont C."/>
            <person name="Skalli Z."/>
            <person name="Cattolico L."/>
            <person name="Poulain J."/>
            <person name="De Berardinis V."/>
            <person name="Cruaud C."/>
            <person name="Duprat S."/>
            <person name="Brottier P."/>
            <person name="Coutanceau J.-P."/>
            <person name="Gouzy J."/>
            <person name="Parra G."/>
            <person name="Lardier G."/>
            <person name="Chapple C."/>
            <person name="McKernan K.J."/>
            <person name="McEwan P."/>
            <person name="Bosak S."/>
            <person name="Kellis M."/>
            <person name="Volff J.-N."/>
            <person name="Guigo R."/>
            <person name="Zody M.C."/>
            <person name="Mesirov J."/>
            <person name="Lindblad-Toh K."/>
            <person name="Birren B."/>
            <person name="Nusbaum C."/>
            <person name="Kahn D."/>
            <person name="Robinson-Rechavi M."/>
            <person name="Laudet V."/>
            <person name="Schachter V."/>
            <person name="Quetier F."/>
            <person name="Saurin W."/>
            <person name="Scarpelli C."/>
            <person name="Wincker P."/>
            <person name="Lander E.S."/>
            <person name="Weissenbach J."/>
            <person name="Roest Crollius H."/>
        </authorList>
    </citation>
    <scope>NUCLEOTIDE SEQUENCE [LARGE SCALE GENOMIC DNA]</scope>
</reference>
<protein>
    <submittedName>
        <fullName evidence="2">(spotted green pufferfish) hypothetical protein</fullName>
    </submittedName>
</protein>
<evidence type="ECO:0000313" key="2">
    <source>
        <dbReference type="EMBL" id="CAG01404.1"/>
    </source>
</evidence>
<keyword evidence="1" id="KW-0732">Signal</keyword>
<dbReference type="AlphaFoldDB" id="Q4SD78"/>
<feature type="signal peptide" evidence="1">
    <location>
        <begin position="1"/>
        <end position="17"/>
    </location>
</feature>
<gene>
    <name evidence="2" type="ORF">GSTENG00020159001</name>
</gene>
<accession>Q4SD78</accession>